<dbReference type="EMBL" id="JBHSRG010000010">
    <property type="protein sequence ID" value="MFC6122573.1"/>
    <property type="molecule type" value="Genomic_DNA"/>
</dbReference>
<dbReference type="InterPro" id="IPR056914">
    <property type="entry name" value="Gp53-like"/>
</dbReference>
<gene>
    <name evidence="1" type="ORF">ACFPZP_16080</name>
</gene>
<dbReference type="Proteomes" id="UP001596169">
    <property type="component" value="Unassembled WGS sequence"/>
</dbReference>
<dbReference type="Pfam" id="PF23982">
    <property type="entry name" value="XM1_gp53_minor_capsid"/>
    <property type="match status" value="1"/>
</dbReference>
<keyword evidence="2" id="KW-1185">Reference proteome</keyword>
<reference evidence="2" key="1">
    <citation type="journal article" date="2019" name="Int. J. Syst. Evol. Microbiol.">
        <title>The Global Catalogue of Microorganisms (GCM) 10K type strain sequencing project: providing services to taxonomists for standard genome sequencing and annotation.</title>
        <authorList>
            <consortium name="The Broad Institute Genomics Platform"/>
            <consortium name="The Broad Institute Genome Sequencing Center for Infectious Disease"/>
            <person name="Wu L."/>
            <person name="Ma J."/>
        </authorList>
    </citation>
    <scope>NUCLEOTIDE SEQUENCE [LARGE SCALE GENOMIC DNA]</scope>
    <source>
        <strain evidence="2">JCM30009</strain>
    </source>
</reference>
<name>A0ABW1Q405_9ENTR</name>
<proteinExistence type="predicted"/>
<evidence type="ECO:0000313" key="2">
    <source>
        <dbReference type="Proteomes" id="UP001596169"/>
    </source>
</evidence>
<evidence type="ECO:0008006" key="3">
    <source>
        <dbReference type="Google" id="ProtNLM"/>
    </source>
</evidence>
<comment type="caution">
    <text evidence="1">The sequence shown here is derived from an EMBL/GenBank/DDBJ whole genome shotgun (WGS) entry which is preliminary data.</text>
</comment>
<sequence>MGGKAYLQRMPLGIPGAITRPRDCTIEPVSLDPANLFSGFGLAGKYVNNNFVPLAAGDDVSVVKGIFVRPFPIMSQADIAYLGVTTTQVGDKLARGYICVKAPATAATAKRGDPVYVRVAAPTASSPLGSLLLTADATASNTPQLTKAEVMGPGDPTGLVEIAYNI</sequence>
<organism evidence="1 2">
    <name type="scientific">Citrobacter bitternis</name>
    <dbReference type="NCBI Taxonomy" id="1585982"/>
    <lineage>
        <taxon>Bacteria</taxon>
        <taxon>Pseudomonadati</taxon>
        <taxon>Pseudomonadota</taxon>
        <taxon>Gammaproteobacteria</taxon>
        <taxon>Enterobacterales</taxon>
        <taxon>Enterobacteriaceae</taxon>
        <taxon>Citrobacter</taxon>
    </lineage>
</organism>
<protein>
    <recommendedName>
        <fullName evidence="3">Bacteriophage protein</fullName>
    </recommendedName>
</protein>
<dbReference type="RefSeq" id="WP_378109103.1">
    <property type="nucleotide sequence ID" value="NZ_JBHSRG010000010.1"/>
</dbReference>
<accession>A0ABW1Q405</accession>
<evidence type="ECO:0000313" key="1">
    <source>
        <dbReference type="EMBL" id="MFC6122573.1"/>
    </source>
</evidence>